<dbReference type="Pfam" id="PF05704">
    <property type="entry name" value="Caps_synth"/>
    <property type="match status" value="1"/>
</dbReference>
<feature type="chain" id="PRO_5025474367" evidence="1">
    <location>
        <begin position="21"/>
        <end position="84"/>
    </location>
</feature>
<name>A0A699ZVR5_HAELA</name>
<keyword evidence="3" id="KW-1185">Reference proteome</keyword>
<evidence type="ECO:0000313" key="2">
    <source>
        <dbReference type="EMBL" id="GFH26773.1"/>
    </source>
</evidence>
<organism evidence="2 3">
    <name type="scientific">Haematococcus lacustris</name>
    <name type="common">Green alga</name>
    <name type="synonym">Haematococcus pluvialis</name>
    <dbReference type="NCBI Taxonomy" id="44745"/>
    <lineage>
        <taxon>Eukaryota</taxon>
        <taxon>Viridiplantae</taxon>
        <taxon>Chlorophyta</taxon>
        <taxon>core chlorophytes</taxon>
        <taxon>Chlorophyceae</taxon>
        <taxon>CS clade</taxon>
        <taxon>Chlamydomonadales</taxon>
        <taxon>Haematococcaceae</taxon>
        <taxon>Haematococcus</taxon>
    </lineage>
</organism>
<dbReference type="Proteomes" id="UP000485058">
    <property type="component" value="Unassembled WGS sequence"/>
</dbReference>
<dbReference type="EMBL" id="BLLF01003236">
    <property type="protein sequence ID" value="GFH26773.1"/>
    <property type="molecule type" value="Genomic_DNA"/>
</dbReference>
<evidence type="ECO:0000256" key="1">
    <source>
        <dbReference type="SAM" id="SignalP"/>
    </source>
</evidence>
<proteinExistence type="predicted"/>
<reference evidence="2 3" key="1">
    <citation type="submission" date="2020-02" db="EMBL/GenBank/DDBJ databases">
        <title>Draft genome sequence of Haematococcus lacustris strain NIES-144.</title>
        <authorList>
            <person name="Morimoto D."/>
            <person name="Nakagawa S."/>
            <person name="Yoshida T."/>
            <person name="Sawayama S."/>
        </authorList>
    </citation>
    <scope>NUCLEOTIDE SEQUENCE [LARGE SCALE GENOMIC DNA]</scope>
    <source>
        <strain evidence="2 3">NIES-144</strain>
    </source>
</reference>
<comment type="caution">
    <text evidence="2">The sequence shown here is derived from an EMBL/GenBank/DDBJ whole genome shotgun (WGS) entry which is preliminary data.</text>
</comment>
<dbReference type="InterPro" id="IPR029044">
    <property type="entry name" value="Nucleotide-diphossugar_trans"/>
</dbReference>
<dbReference type="SUPFAM" id="SSF53448">
    <property type="entry name" value="Nucleotide-diphospho-sugar transferases"/>
    <property type="match status" value="1"/>
</dbReference>
<keyword evidence="1" id="KW-0732">Signal</keyword>
<dbReference type="GO" id="GO:0016757">
    <property type="term" value="F:glycosyltransferase activity"/>
    <property type="evidence" value="ECO:0007669"/>
    <property type="project" value="InterPro"/>
</dbReference>
<dbReference type="InterPro" id="IPR008441">
    <property type="entry name" value="AfumC-like_glycosyl_Trfase"/>
</dbReference>
<protein>
    <submittedName>
        <fullName evidence="2">Capsular polysaccharide synthesis</fullName>
    </submittedName>
</protein>
<feature type="signal peptide" evidence="1">
    <location>
        <begin position="1"/>
        <end position="20"/>
    </location>
</feature>
<evidence type="ECO:0000313" key="3">
    <source>
        <dbReference type="Proteomes" id="UP000485058"/>
    </source>
</evidence>
<accession>A0A699ZVR5</accession>
<dbReference type="AlphaFoldDB" id="A0A699ZVR5"/>
<gene>
    <name evidence="2" type="ORF">HaLaN_24980</name>
</gene>
<sequence length="84" mass="9548">MEKNVWLLWFSGWHTAPWLCKQVALSWRAYNPTWRVVLLDNTTLSTYVPDLVLPLEAGAQAKSDLLRLALLARHGGVWADATML</sequence>
<feature type="non-terminal residue" evidence="2">
    <location>
        <position position="1"/>
    </location>
</feature>